<evidence type="ECO:0000256" key="8">
    <source>
        <dbReference type="ARBA" id="ARBA00023054"/>
    </source>
</evidence>
<feature type="region of interest" description="Disordered" evidence="13">
    <location>
        <begin position="630"/>
        <end position="665"/>
    </location>
</feature>
<accession>A0A5J4P1V2</accession>
<dbReference type="PANTHER" id="PTHR46480">
    <property type="entry name" value="F20B24.22"/>
    <property type="match status" value="1"/>
</dbReference>
<evidence type="ECO:0000256" key="9">
    <source>
        <dbReference type="ARBA" id="ARBA00023065"/>
    </source>
</evidence>
<keyword evidence="10 14" id="KW-0472">Membrane</keyword>
<keyword evidence="17" id="KW-1185">Reference proteome</keyword>
<evidence type="ECO:0000256" key="7">
    <source>
        <dbReference type="ARBA" id="ARBA00022989"/>
    </source>
</evidence>
<proteinExistence type="predicted"/>
<dbReference type="GO" id="GO:0034702">
    <property type="term" value="C:monoatomic ion channel complex"/>
    <property type="evidence" value="ECO:0007669"/>
    <property type="project" value="UniProtKB-KW"/>
</dbReference>
<evidence type="ECO:0000256" key="12">
    <source>
        <dbReference type="ARBA" id="ARBA00031989"/>
    </source>
</evidence>
<evidence type="ECO:0000313" key="17">
    <source>
        <dbReference type="Proteomes" id="UP000324629"/>
    </source>
</evidence>
<evidence type="ECO:0000256" key="3">
    <source>
        <dbReference type="ARBA" id="ARBA00022448"/>
    </source>
</evidence>
<protein>
    <recommendedName>
        <fullName evidence="2">Voltage-gated hydrogen channel 1</fullName>
    </recommendedName>
    <alternativeName>
        <fullName evidence="12">Hydrogen voltage-gated channel 1</fullName>
    </alternativeName>
</protein>
<gene>
    <name evidence="16" type="ORF">DEA37_0007109</name>
</gene>
<keyword evidence="3" id="KW-0813">Transport</keyword>
<dbReference type="InterPro" id="IPR027359">
    <property type="entry name" value="Volt_channel_dom_sf"/>
</dbReference>
<evidence type="ECO:0000256" key="11">
    <source>
        <dbReference type="ARBA" id="ARBA00023303"/>
    </source>
</evidence>
<evidence type="ECO:0000259" key="15">
    <source>
        <dbReference type="Pfam" id="PF00520"/>
    </source>
</evidence>
<keyword evidence="8" id="KW-0175">Coiled coil</keyword>
<feature type="transmembrane region" description="Helical" evidence="14">
    <location>
        <begin position="42"/>
        <end position="64"/>
    </location>
</feature>
<sequence>MYIEASSNLNIFYLPALPLLIRLISAWTSWRGFFLSILRSNVLQILLSMLVLLDASIVISEIILEIQSLQSDELRGFITHVYILLFCSYWLQSAVYKNSFRSQLQVAREIICKFFYISSPDNQVPSSCLQTDDRALSGNATNTIKLESVTTNAHAEQSVKVWLCYHLPKAYDDHNGNEWNSDMDVTNDADTVQKDNELIEAMSRLAKHWYAVYDNRLACAVQNISSLKDSKYSLNNQHLAKVEPSFQPDFISSKNLSGNLVLDVIDWEKFLKHNPQSKSHSTYPNVQKVQQDEEKLSQDYTDKTVSNSVLIGAKTMHDVSAILHYLSIAITGLFLLCVILKIACLGRKFFRDRNQHLDAGIVVASFISDVLYVRYVSETTAAMVVLLLWRIFRIINALMMHKQHQYELRISMQKRTRRLLGRKLEIIQTEKEMHEKHIATLEDMLRELGSSNEAIKKCKPRYKECTKEQTNNALKSIAALTTGVMGGLVGAPSNIQGVINRYGGNTGLTTPTASQKSLQQLHGILGHTDSSSNISGKRSLIARPSPASQDSSTSEKFPTVIAKSTSTTFEFAHRSNMYISRGLNCGYSNSSERSLFTGTRRLLRNYFIRNASCEGEIPIRPSNVHQLTSYRRQIHQQPGSAEEEKEGGTKQDQTDLGTNTENFLPKSSPLEANRILYFPESEDRSDVQSAEEINTVIHDLRYPRRLFYLKRLRLTGKSFRNERRRGRCLEGLPTTLHQPKLTTSPKSESRNREQVAGPSDGIDINQTGFTSKELSRDSPLSPTRKPFRLLKQFSIEAQAADDLKKIGEISKCTRYSTEKLATAGQPQSKRAIL</sequence>
<comment type="caution">
    <text evidence="16">The sequence shown here is derived from an EMBL/GenBank/DDBJ whole genome shotgun (WGS) entry which is preliminary data.</text>
</comment>
<evidence type="ECO:0000256" key="2">
    <source>
        <dbReference type="ARBA" id="ARBA00015897"/>
    </source>
</evidence>
<dbReference type="InterPro" id="IPR005821">
    <property type="entry name" value="Ion_trans_dom"/>
</dbReference>
<evidence type="ECO:0000313" key="16">
    <source>
        <dbReference type="EMBL" id="KAA3681813.1"/>
    </source>
</evidence>
<evidence type="ECO:0000256" key="13">
    <source>
        <dbReference type="SAM" id="MobiDB-lite"/>
    </source>
</evidence>
<organism evidence="16 17">
    <name type="scientific">Paragonimus westermani</name>
    <dbReference type="NCBI Taxonomy" id="34504"/>
    <lineage>
        <taxon>Eukaryota</taxon>
        <taxon>Metazoa</taxon>
        <taxon>Spiralia</taxon>
        <taxon>Lophotrochozoa</taxon>
        <taxon>Platyhelminthes</taxon>
        <taxon>Trematoda</taxon>
        <taxon>Digenea</taxon>
        <taxon>Plagiorchiida</taxon>
        <taxon>Troglotremata</taxon>
        <taxon>Troglotrematidae</taxon>
        <taxon>Paragonimus</taxon>
    </lineage>
</organism>
<feature type="compositionally biased region" description="Polar residues" evidence="13">
    <location>
        <begin position="630"/>
        <end position="639"/>
    </location>
</feature>
<feature type="compositionally biased region" description="Polar residues" evidence="13">
    <location>
        <begin position="546"/>
        <end position="556"/>
    </location>
</feature>
<keyword evidence="6" id="KW-0851">Voltage-gated channel</keyword>
<dbReference type="GO" id="GO:0005886">
    <property type="term" value="C:plasma membrane"/>
    <property type="evidence" value="ECO:0007669"/>
    <property type="project" value="UniProtKB-SubCell"/>
</dbReference>
<dbReference type="Proteomes" id="UP000324629">
    <property type="component" value="Unassembled WGS sequence"/>
</dbReference>
<feature type="transmembrane region" description="Helical" evidence="14">
    <location>
        <begin position="322"/>
        <end position="345"/>
    </location>
</feature>
<feature type="region of interest" description="Disordered" evidence="13">
    <location>
        <begin position="526"/>
        <end position="556"/>
    </location>
</feature>
<dbReference type="Pfam" id="PF00520">
    <property type="entry name" value="Ion_trans"/>
    <property type="match status" value="1"/>
</dbReference>
<dbReference type="PANTHER" id="PTHR46480:SF1">
    <property type="entry name" value="VOLTAGE-GATED HYDROGEN CHANNEL 1"/>
    <property type="match status" value="1"/>
</dbReference>
<evidence type="ECO:0000256" key="10">
    <source>
        <dbReference type="ARBA" id="ARBA00023136"/>
    </source>
</evidence>
<dbReference type="GO" id="GO:0030171">
    <property type="term" value="F:voltage-gated proton channel activity"/>
    <property type="evidence" value="ECO:0007669"/>
    <property type="project" value="InterPro"/>
</dbReference>
<keyword evidence="5 14" id="KW-0812">Transmembrane</keyword>
<dbReference type="AlphaFoldDB" id="A0A5J4P1V2"/>
<feature type="transmembrane region" description="Helical" evidence="14">
    <location>
        <begin position="12"/>
        <end position="30"/>
    </location>
</feature>
<keyword evidence="11" id="KW-0407">Ion channel</keyword>
<evidence type="ECO:0000256" key="1">
    <source>
        <dbReference type="ARBA" id="ARBA00004651"/>
    </source>
</evidence>
<feature type="compositionally biased region" description="Polar residues" evidence="13">
    <location>
        <begin position="735"/>
        <end position="746"/>
    </location>
</feature>
<reference evidence="16 17" key="1">
    <citation type="journal article" date="2019" name="Gigascience">
        <title>Whole-genome sequence of the oriental lung fluke Paragonimus westermani.</title>
        <authorList>
            <person name="Oey H."/>
            <person name="Zakrzewski M."/>
            <person name="Narain K."/>
            <person name="Devi K.R."/>
            <person name="Agatsuma T."/>
            <person name="Nawaratna S."/>
            <person name="Gobert G.N."/>
            <person name="Jones M.K."/>
            <person name="Ragan M.A."/>
            <person name="McManus D.P."/>
            <person name="Krause L."/>
        </authorList>
    </citation>
    <scope>NUCLEOTIDE SEQUENCE [LARGE SCALE GENOMIC DNA]</scope>
    <source>
        <strain evidence="16 17">IND2009</strain>
    </source>
</reference>
<feature type="transmembrane region" description="Helical" evidence="14">
    <location>
        <begin position="76"/>
        <end position="96"/>
    </location>
</feature>
<dbReference type="Gene3D" id="1.20.120.350">
    <property type="entry name" value="Voltage-gated potassium channels. Chain C"/>
    <property type="match status" value="1"/>
</dbReference>
<feature type="domain" description="Ion transport" evidence="15">
    <location>
        <begin position="320"/>
        <end position="402"/>
    </location>
</feature>
<keyword evidence="4" id="KW-1003">Cell membrane</keyword>
<evidence type="ECO:0000256" key="5">
    <source>
        <dbReference type="ARBA" id="ARBA00022692"/>
    </source>
</evidence>
<comment type="subcellular location">
    <subcellularLocation>
        <location evidence="1">Cell membrane</location>
        <topology evidence="1">Multi-pass membrane protein</topology>
    </subcellularLocation>
</comment>
<name>A0A5J4P1V2_9TREM</name>
<evidence type="ECO:0000256" key="14">
    <source>
        <dbReference type="SAM" id="Phobius"/>
    </source>
</evidence>
<feature type="region of interest" description="Disordered" evidence="13">
    <location>
        <begin position="731"/>
        <end position="783"/>
    </location>
</feature>
<keyword evidence="7 14" id="KW-1133">Transmembrane helix</keyword>
<dbReference type="EMBL" id="QNGE01000122">
    <property type="protein sequence ID" value="KAA3681813.1"/>
    <property type="molecule type" value="Genomic_DNA"/>
</dbReference>
<feature type="transmembrane region" description="Helical" evidence="14">
    <location>
        <begin position="381"/>
        <end position="399"/>
    </location>
</feature>
<evidence type="ECO:0000256" key="6">
    <source>
        <dbReference type="ARBA" id="ARBA00022882"/>
    </source>
</evidence>
<dbReference type="InterPro" id="IPR031846">
    <property type="entry name" value="Hvcn1"/>
</dbReference>
<evidence type="ECO:0000256" key="4">
    <source>
        <dbReference type="ARBA" id="ARBA00022475"/>
    </source>
</evidence>
<keyword evidence="9" id="KW-0406">Ion transport</keyword>